<name>A0ABX2EM13_9BURK</name>
<comment type="caution">
    <text evidence="2">The sequence shown here is derived from an EMBL/GenBank/DDBJ whole genome shotgun (WGS) entry which is preliminary data.</text>
</comment>
<reference evidence="2 3" key="1">
    <citation type="submission" date="2020-05" db="EMBL/GenBank/DDBJ databases">
        <title>Aquincola sp. isolate from soil.</title>
        <authorList>
            <person name="Han J."/>
            <person name="Kim D.-U."/>
        </authorList>
    </citation>
    <scope>NUCLEOTIDE SEQUENCE [LARGE SCALE GENOMIC DNA]</scope>
    <source>
        <strain evidence="2 3">S2</strain>
    </source>
</reference>
<dbReference type="PROSITE" id="PS51186">
    <property type="entry name" value="GNAT"/>
    <property type="match status" value="1"/>
</dbReference>
<proteinExistence type="predicted"/>
<accession>A0ABX2EM13</accession>
<protein>
    <submittedName>
        <fullName evidence="2">GNAT family N-acetyltransferase</fullName>
    </submittedName>
</protein>
<feature type="domain" description="N-acetyltransferase" evidence="1">
    <location>
        <begin position="19"/>
        <end position="171"/>
    </location>
</feature>
<dbReference type="InterPro" id="IPR000182">
    <property type="entry name" value="GNAT_dom"/>
</dbReference>
<evidence type="ECO:0000313" key="3">
    <source>
        <dbReference type="Proteomes" id="UP000737171"/>
    </source>
</evidence>
<dbReference type="SUPFAM" id="SSF55729">
    <property type="entry name" value="Acyl-CoA N-acyltransferases (Nat)"/>
    <property type="match status" value="1"/>
</dbReference>
<gene>
    <name evidence="2" type="ORF">HLB44_21820</name>
</gene>
<dbReference type="RefSeq" id="WP_173126903.1">
    <property type="nucleotide sequence ID" value="NZ_JABRWJ010000006.1"/>
</dbReference>
<organism evidence="2 3">
    <name type="scientific">Pseudaquabacterium terrae</name>
    <dbReference type="NCBI Taxonomy" id="2732868"/>
    <lineage>
        <taxon>Bacteria</taxon>
        <taxon>Pseudomonadati</taxon>
        <taxon>Pseudomonadota</taxon>
        <taxon>Betaproteobacteria</taxon>
        <taxon>Burkholderiales</taxon>
        <taxon>Sphaerotilaceae</taxon>
        <taxon>Pseudaquabacterium</taxon>
    </lineage>
</organism>
<dbReference type="Gene3D" id="3.40.630.30">
    <property type="match status" value="1"/>
</dbReference>
<evidence type="ECO:0000259" key="1">
    <source>
        <dbReference type="PROSITE" id="PS51186"/>
    </source>
</evidence>
<dbReference type="InterPro" id="IPR016181">
    <property type="entry name" value="Acyl_CoA_acyltransferase"/>
</dbReference>
<dbReference type="Proteomes" id="UP000737171">
    <property type="component" value="Unassembled WGS sequence"/>
</dbReference>
<dbReference type="Pfam" id="PF00583">
    <property type="entry name" value="Acetyltransf_1"/>
    <property type="match status" value="1"/>
</dbReference>
<evidence type="ECO:0000313" key="2">
    <source>
        <dbReference type="EMBL" id="NRF69646.1"/>
    </source>
</evidence>
<dbReference type="EMBL" id="JABRWJ010000006">
    <property type="protein sequence ID" value="NRF69646.1"/>
    <property type="molecule type" value="Genomic_DNA"/>
</dbReference>
<sequence>MRELLGLARPAQPRVFERLQARPIAPGDDAFLRTLFADTRSAQMGATGWAASRCRAFLDQQFDFQQRQYRQRHADALFLLLLLDDAPVGRLAWCSGPARATLIDLSLAAGWRGRGLGSSVLRCLTESADQHGQTIGLQVEPGNPAYQLFRRFGFEQEPDHAVHLRMERRPAAVSTPA</sequence>
<keyword evidence="3" id="KW-1185">Reference proteome</keyword>